<dbReference type="Proteomes" id="UP000239549">
    <property type="component" value="Unassembled WGS sequence"/>
</dbReference>
<dbReference type="Pfam" id="PF03956">
    <property type="entry name" value="Lys_export"/>
    <property type="match status" value="1"/>
</dbReference>
<sequence>MTWFVLIAIVVGVVFGKWVMPAGWEAHLDVITSAALCIMLFGVGIDIGSQREAWSRLWKMGLKVFLVPLMVCIGSLGGAALAGIALGMPFNESAAIGAGFGWYSLSGVLLAKIYSVEIGALAFLTNVSRELMAFLLIPLLAARVGKMAAVAPGGATTMDTTLPLIARVTDPDTAVIALVNGTVLSSLVPLLVPLFINI</sequence>
<dbReference type="GO" id="GO:0015661">
    <property type="term" value="F:L-lysine efflux transmembrane transporter activity"/>
    <property type="evidence" value="ECO:0007669"/>
    <property type="project" value="InterPro"/>
</dbReference>
<dbReference type="GO" id="GO:0005886">
    <property type="term" value="C:plasma membrane"/>
    <property type="evidence" value="ECO:0007669"/>
    <property type="project" value="TreeGrafter"/>
</dbReference>
<keyword evidence="1" id="KW-0472">Membrane</keyword>
<evidence type="ECO:0000313" key="3">
    <source>
        <dbReference type="Proteomes" id="UP000239549"/>
    </source>
</evidence>
<dbReference type="InterPro" id="IPR005642">
    <property type="entry name" value="LysO"/>
</dbReference>
<proteinExistence type="predicted"/>
<feature type="transmembrane region" description="Helical" evidence="1">
    <location>
        <begin position="26"/>
        <end position="45"/>
    </location>
</feature>
<dbReference type="EMBL" id="BFAV01000003">
    <property type="protein sequence ID" value="GBF31853.1"/>
    <property type="molecule type" value="Genomic_DNA"/>
</dbReference>
<keyword evidence="3" id="KW-1185">Reference proteome</keyword>
<feature type="transmembrane region" description="Helical" evidence="1">
    <location>
        <begin position="131"/>
        <end position="154"/>
    </location>
</feature>
<keyword evidence="1" id="KW-0812">Transmembrane</keyword>
<keyword evidence="1" id="KW-1133">Transmembrane helix</keyword>
<evidence type="ECO:0000313" key="2">
    <source>
        <dbReference type="EMBL" id="GBF31853.1"/>
    </source>
</evidence>
<evidence type="ECO:0000256" key="1">
    <source>
        <dbReference type="SAM" id="Phobius"/>
    </source>
</evidence>
<feature type="transmembrane region" description="Helical" evidence="1">
    <location>
        <begin position="174"/>
        <end position="196"/>
    </location>
</feature>
<dbReference type="RefSeq" id="WP_104370467.1">
    <property type="nucleotide sequence ID" value="NZ_BFAV01000003.1"/>
</dbReference>
<reference evidence="3" key="1">
    <citation type="submission" date="2018-02" db="EMBL/GenBank/DDBJ databases">
        <title>Genome sequence of Desulfocucumis palustris strain NAW-5.</title>
        <authorList>
            <person name="Watanabe M."/>
            <person name="Kojima H."/>
            <person name="Fukui M."/>
        </authorList>
    </citation>
    <scope>NUCLEOTIDE SEQUENCE [LARGE SCALE GENOMIC DNA]</scope>
    <source>
        <strain evidence="3">NAW-5</strain>
    </source>
</reference>
<organism evidence="2 3">
    <name type="scientific">Desulfocucumis palustris</name>
    <dbReference type="NCBI Taxonomy" id="1898651"/>
    <lineage>
        <taxon>Bacteria</taxon>
        <taxon>Bacillati</taxon>
        <taxon>Bacillota</taxon>
        <taxon>Clostridia</taxon>
        <taxon>Eubacteriales</taxon>
        <taxon>Desulfocucumaceae</taxon>
        <taxon>Desulfocucumis</taxon>
    </lineage>
</organism>
<dbReference type="PANTHER" id="PTHR35804">
    <property type="entry name" value="LYSINE EXPORTER LYSO"/>
    <property type="match status" value="1"/>
</dbReference>
<feature type="transmembrane region" description="Helical" evidence="1">
    <location>
        <begin position="65"/>
        <end position="88"/>
    </location>
</feature>
<protein>
    <submittedName>
        <fullName evidence="2">Putative surface protein</fullName>
    </submittedName>
</protein>
<accession>A0A2L2X8F1</accession>
<name>A0A2L2X8F1_9FIRM</name>
<gene>
    <name evidence="2" type="ORF">DCCM_0037</name>
</gene>
<comment type="caution">
    <text evidence="2">The sequence shown here is derived from an EMBL/GenBank/DDBJ whole genome shotgun (WGS) entry which is preliminary data.</text>
</comment>
<dbReference type="OrthoDB" id="371078at2"/>
<dbReference type="AlphaFoldDB" id="A0A2L2X8F1"/>
<dbReference type="PANTHER" id="PTHR35804:SF1">
    <property type="entry name" value="LYSINE EXPORTER LYSO"/>
    <property type="match status" value="1"/>
</dbReference>
<feature type="transmembrane region" description="Helical" evidence="1">
    <location>
        <begin position="100"/>
        <end position="124"/>
    </location>
</feature>